<dbReference type="InterPro" id="IPR036986">
    <property type="entry name" value="S4_RNA-bd_sf"/>
</dbReference>
<dbReference type="CDD" id="cd00165">
    <property type="entry name" value="S4"/>
    <property type="match status" value="1"/>
</dbReference>
<name>A0A1D7TKH8_9BACT</name>
<dbReference type="Gene3D" id="3.40.50.150">
    <property type="entry name" value="Vaccinia Virus protein VP39"/>
    <property type="match status" value="1"/>
</dbReference>
<keyword evidence="6" id="KW-1185">Reference proteome</keyword>
<dbReference type="SUPFAM" id="SSF53335">
    <property type="entry name" value="S-adenosyl-L-methionine-dependent methyltransferases"/>
    <property type="match status" value="1"/>
</dbReference>
<dbReference type="InterPro" id="IPR029063">
    <property type="entry name" value="SAM-dependent_MTases_sf"/>
</dbReference>
<keyword evidence="1 3" id="KW-0694">RNA-binding</keyword>
<organism evidence="5 6">
    <name type="scientific">Sulfurospirillum halorespirans DSM 13726</name>
    <dbReference type="NCBI Taxonomy" id="1193502"/>
    <lineage>
        <taxon>Bacteria</taxon>
        <taxon>Pseudomonadati</taxon>
        <taxon>Campylobacterota</taxon>
        <taxon>Epsilonproteobacteria</taxon>
        <taxon>Campylobacterales</taxon>
        <taxon>Sulfurospirillaceae</taxon>
        <taxon>Sulfurospirillum</taxon>
    </lineage>
</organism>
<reference evidence="6" key="1">
    <citation type="submission" date="2016-08" db="EMBL/GenBank/DDBJ databases">
        <title>Complete genome sequence of the organohalide-respiring Epsilonproteobacterium Sulfurospirillum halorespirans.</title>
        <authorList>
            <person name="Goris T."/>
            <person name="Zimmermann J."/>
            <person name="Schenz B."/>
            <person name="Lemos M."/>
            <person name="Hackermueller J."/>
            <person name="Diekert G."/>
        </authorList>
    </citation>
    <scope>NUCLEOTIDE SEQUENCE [LARGE SCALE GENOMIC DNA]</scope>
    <source>
        <strain>DSM 13726</strain>
        <strain evidence="6">PCE-M2</strain>
    </source>
</reference>
<sequence length="238" mass="26579">MRLDSYVFEKGFAQSRNKAAELIKEGSVWLNGKVERKSSVEIGENDTVNVTKMTQYVSRAGLKLRGFINELGLHVKGLDVLDIGSSTGGFVQVWLEEDVKSVTAVDVGSEQLHPSLKVDSRIILHENSDIRLFKPERTYDIVSCDVSFIGIGALIDVIDTLANSAIIILFKPQFEVGKDVKRSTKGVVKDGSAIMRAHYQFEAQAITLGWTLIDKRESLVKGKEGNVETFYYFKKREC</sequence>
<dbReference type="InterPro" id="IPR004538">
    <property type="entry name" value="Hemolysin_A/TlyA"/>
</dbReference>
<evidence type="ECO:0000256" key="1">
    <source>
        <dbReference type="ARBA" id="ARBA00022884"/>
    </source>
</evidence>
<dbReference type="Pfam" id="PF01479">
    <property type="entry name" value="S4"/>
    <property type="match status" value="1"/>
</dbReference>
<keyword evidence="5" id="KW-0489">Methyltransferase</keyword>
<dbReference type="KEGG" id="shal:SHALO_1726"/>
<dbReference type="Gene3D" id="3.10.290.10">
    <property type="entry name" value="RNA-binding S4 domain"/>
    <property type="match status" value="1"/>
</dbReference>
<proteinExistence type="inferred from homology"/>
<dbReference type="SUPFAM" id="SSF55174">
    <property type="entry name" value="Alpha-L RNA-binding motif"/>
    <property type="match status" value="1"/>
</dbReference>
<dbReference type="PROSITE" id="PS50889">
    <property type="entry name" value="S4"/>
    <property type="match status" value="1"/>
</dbReference>
<dbReference type="NCBIfam" id="TIGR00478">
    <property type="entry name" value="tly"/>
    <property type="match status" value="1"/>
</dbReference>
<dbReference type="GO" id="GO:0008168">
    <property type="term" value="F:methyltransferase activity"/>
    <property type="evidence" value="ECO:0007669"/>
    <property type="project" value="UniProtKB-KW"/>
</dbReference>
<dbReference type="EMBL" id="CP017111">
    <property type="protein sequence ID" value="AOO65497.1"/>
    <property type="molecule type" value="Genomic_DNA"/>
</dbReference>
<accession>A0A1D7TKH8</accession>
<evidence type="ECO:0000313" key="5">
    <source>
        <dbReference type="EMBL" id="AOO65497.1"/>
    </source>
</evidence>
<dbReference type="GO" id="GO:0032259">
    <property type="term" value="P:methylation"/>
    <property type="evidence" value="ECO:0007669"/>
    <property type="project" value="UniProtKB-KW"/>
</dbReference>
<evidence type="ECO:0000259" key="4">
    <source>
        <dbReference type="SMART" id="SM00363"/>
    </source>
</evidence>
<dbReference type="PANTHER" id="PTHR32319">
    <property type="entry name" value="BACTERIAL HEMOLYSIN-LIKE PROTEIN"/>
    <property type="match status" value="1"/>
</dbReference>
<dbReference type="SMART" id="SM00363">
    <property type="entry name" value="S4"/>
    <property type="match status" value="1"/>
</dbReference>
<evidence type="ECO:0000256" key="2">
    <source>
        <dbReference type="ARBA" id="ARBA00029460"/>
    </source>
</evidence>
<dbReference type="Proteomes" id="UP000094609">
    <property type="component" value="Chromosome"/>
</dbReference>
<keyword evidence="5" id="KW-0808">Transferase</keyword>
<dbReference type="STRING" id="1193502.SHALO_1726"/>
<dbReference type="RefSeq" id="WP_069478182.1">
    <property type="nucleotide sequence ID" value="NZ_CP017111.1"/>
</dbReference>
<evidence type="ECO:0000256" key="3">
    <source>
        <dbReference type="PROSITE-ProRule" id="PRU00182"/>
    </source>
</evidence>
<dbReference type="InterPro" id="IPR002942">
    <property type="entry name" value="S4_RNA-bd"/>
</dbReference>
<protein>
    <submittedName>
        <fullName evidence="5">16S/23S rRNA (Cytidine-2'-O)-methyltransferase, TlyA-like</fullName>
    </submittedName>
</protein>
<dbReference type="InterPro" id="IPR002877">
    <property type="entry name" value="RNA_MeTrfase_FtsJ_dom"/>
</dbReference>
<dbReference type="InterPro" id="IPR047048">
    <property type="entry name" value="TlyA"/>
</dbReference>
<dbReference type="Pfam" id="PF01728">
    <property type="entry name" value="FtsJ"/>
    <property type="match status" value="1"/>
</dbReference>
<dbReference type="CDD" id="cd02440">
    <property type="entry name" value="AdoMet_MTases"/>
    <property type="match status" value="1"/>
</dbReference>
<dbReference type="AlphaFoldDB" id="A0A1D7TKH8"/>
<dbReference type="GO" id="GO:0003723">
    <property type="term" value="F:RNA binding"/>
    <property type="evidence" value="ECO:0007669"/>
    <property type="project" value="UniProtKB-KW"/>
</dbReference>
<comment type="similarity">
    <text evidence="2">Belongs to the TlyA family.</text>
</comment>
<evidence type="ECO:0000313" key="6">
    <source>
        <dbReference type="Proteomes" id="UP000094609"/>
    </source>
</evidence>
<dbReference type="PATRIC" id="fig|1193502.14.peg.1752"/>
<gene>
    <name evidence="5" type="ORF">SHALO_1726</name>
</gene>
<feature type="domain" description="RNA-binding S4" evidence="4">
    <location>
        <begin position="1"/>
        <end position="65"/>
    </location>
</feature>
<dbReference type="PANTHER" id="PTHR32319:SF0">
    <property type="entry name" value="BACTERIAL HEMOLYSIN-LIKE PROTEIN"/>
    <property type="match status" value="1"/>
</dbReference>